<feature type="region of interest" description="Disordered" evidence="1">
    <location>
        <begin position="113"/>
        <end position="191"/>
    </location>
</feature>
<sequence length="191" mass="20574">MTQNPDEIREEIERTRSELSQDVDALSEKVSPSKVAHRQTEKVRDTVTGWKDKVMGTANDATSRVSEGAEHLADSTHQVPQQTKEKTRGNPLAAGLIALGAGWLVASLLPASEAERKAAAKLEDQAQPLVDDAKSQAQSMAEEMKQPAQESVQRVKESATDSAETLKSEGQSQTEHVSDAARSSAEEVRGG</sequence>
<evidence type="ECO:0000313" key="2">
    <source>
        <dbReference type="EMBL" id="GAA4914054.1"/>
    </source>
</evidence>
<dbReference type="Proteomes" id="UP001500368">
    <property type="component" value="Unassembled WGS sequence"/>
</dbReference>
<dbReference type="InterPro" id="IPR022062">
    <property type="entry name" value="DUF3618"/>
</dbReference>
<dbReference type="SUPFAM" id="SSF58113">
    <property type="entry name" value="Apolipoprotein A-I"/>
    <property type="match status" value="1"/>
</dbReference>
<comment type="caution">
    <text evidence="2">The sequence shown here is derived from an EMBL/GenBank/DDBJ whole genome shotgun (WGS) entry which is preliminary data.</text>
</comment>
<organism evidence="2 3">
    <name type="scientific">Nesterenkonia rhizosphaerae</name>
    <dbReference type="NCBI Taxonomy" id="1348272"/>
    <lineage>
        <taxon>Bacteria</taxon>
        <taxon>Bacillati</taxon>
        <taxon>Actinomycetota</taxon>
        <taxon>Actinomycetes</taxon>
        <taxon>Micrococcales</taxon>
        <taxon>Micrococcaceae</taxon>
        <taxon>Nesterenkonia</taxon>
    </lineage>
</organism>
<feature type="compositionally biased region" description="Basic and acidic residues" evidence="1">
    <location>
        <begin position="153"/>
        <end position="167"/>
    </location>
</feature>
<evidence type="ECO:0000256" key="1">
    <source>
        <dbReference type="SAM" id="MobiDB-lite"/>
    </source>
</evidence>
<reference evidence="3" key="1">
    <citation type="journal article" date="2019" name="Int. J. Syst. Evol. Microbiol.">
        <title>The Global Catalogue of Microorganisms (GCM) 10K type strain sequencing project: providing services to taxonomists for standard genome sequencing and annotation.</title>
        <authorList>
            <consortium name="The Broad Institute Genomics Platform"/>
            <consortium name="The Broad Institute Genome Sequencing Center for Infectious Disease"/>
            <person name="Wu L."/>
            <person name="Ma J."/>
        </authorList>
    </citation>
    <scope>NUCLEOTIDE SEQUENCE [LARGE SCALE GENOMIC DNA]</scope>
    <source>
        <strain evidence="3">JCM 19129</strain>
    </source>
</reference>
<evidence type="ECO:0000313" key="3">
    <source>
        <dbReference type="Proteomes" id="UP001500368"/>
    </source>
</evidence>
<keyword evidence="3" id="KW-1185">Reference proteome</keyword>
<name>A0ABP9FS67_9MICC</name>
<feature type="region of interest" description="Disordered" evidence="1">
    <location>
        <begin position="60"/>
        <end position="88"/>
    </location>
</feature>
<proteinExistence type="predicted"/>
<gene>
    <name evidence="2" type="ORF">GCM10025790_06210</name>
</gene>
<feature type="region of interest" description="Disordered" evidence="1">
    <location>
        <begin position="1"/>
        <end position="44"/>
    </location>
</feature>
<feature type="compositionally biased region" description="Basic and acidic residues" evidence="1">
    <location>
        <begin position="176"/>
        <end position="191"/>
    </location>
</feature>
<accession>A0ABP9FS67</accession>
<dbReference type="Pfam" id="PF12277">
    <property type="entry name" value="DUF3618"/>
    <property type="match status" value="1"/>
</dbReference>
<dbReference type="RefSeq" id="WP_044495603.1">
    <property type="nucleotide sequence ID" value="NZ_BAABLW010000002.1"/>
</dbReference>
<feature type="compositionally biased region" description="Basic and acidic residues" evidence="1">
    <location>
        <begin position="113"/>
        <end position="124"/>
    </location>
</feature>
<protein>
    <submittedName>
        <fullName evidence="2">DUF3618 domain-containing protein</fullName>
    </submittedName>
</protein>
<dbReference type="EMBL" id="BAABLW010000002">
    <property type="protein sequence ID" value="GAA4914054.1"/>
    <property type="molecule type" value="Genomic_DNA"/>
</dbReference>